<name>A0A6A5UV04_9PLEO</name>
<organism evidence="2 3">
    <name type="scientific">Bimuria novae-zelandiae CBS 107.79</name>
    <dbReference type="NCBI Taxonomy" id="1447943"/>
    <lineage>
        <taxon>Eukaryota</taxon>
        <taxon>Fungi</taxon>
        <taxon>Dikarya</taxon>
        <taxon>Ascomycota</taxon>
        <taxon>Pezizomycotina</taxon>
        <taxon>Dothideomycetes</taxon>
        <taxon>Pleosporomycetidae</taxon>
        <taxon>Pleosporales</taxon>
        <taxon>Massarineae</taxon>
        <taxon>Didymosphaeriaceae</taxon>
        <taxon>Bimuria</taxon>
    </lineage>
</organism>
<sequence>MLHWPIAHAIPIPPRKACSVNAAAMQERSRQRRAQRQPRNHEPAKMGNTPIDPMDGATRDSSKSGAATLRRCLLFATHRAGEECCRVARGGRVGQSLPPRNVPGRTAAVQQFFKRRSLASSLRVVFAGRASSILNKSGFVGVRDALIYGCIFAERDLKAGGRQQPYAGDVPADDDLHSSCVFVGKKSVVSMLDGLGF</sequence>
<evidence type="ECO:0000313" key="2">
    <source>
        <dbReference type="EMBL" id="KAF1967592.1"/>
    </source>
</evidence>
<dbReference type="Proteomes" id="UP000800036">
    <property type="component" value="Unassembled WGS sequence"/>
</dbReference>
<evidence type="ECO:0000256" key="1">
    <source>
        <dbReference type="SAM" id="MobiDB-lite"/>
    </source>
</evidence>
<reference evidence="2" key="1">
    <citation type="journal article" date="2020" name="Stud. Mycol.">
        <title>101 Dothideomycetes genomes: a test case for predicting lifestyles and emergence of pathogens.</title>
        <authorList>
            <person name="Haridas S."/>
            <person name="Albert R."/>
            <person name="Binder M."/>
            <person name="Bloem J."/>
            <person name="Labutti K."/>
            <person name="Salamov A."/>
            <person name="Andreopoulos B."/>
            <person name="Baker S."/>
            <person name="Barry K."/>
            <person name="Bills G."/>
            <person name="Bluhm B."/>
            <person name="Cannon C."/>
            <person name="Castanera R."/>
            <person name="Culley D."/>
            <person name="Daum C."/>
            <person name="Ezra D."/>
            <person name="Gonzalez J."/>
            <person name="Henrissat B."/>
            <person name="Kuo A."/>
            <person name="Liang C."/>
            <person name="Lipzen A."/>
            <person name="Lutzoni F."/>
            <person name="Magnuson J."/>
            <person name="Mondo S."/>
            <person name="Nolan M."/>
            <person name="Ohm R."/>
            <person name="Pangilinan J."/>
            <person name="Park H.-J."/>
            <person name="Ramirez L."/>
            <person name="Alfaro M."/>
            <person name="Sun H."/>
            <person name="Tritt A."/>
            <person name="Yoshinaga Y."/>
            <person name="Zwiers L.-H."/>
            <person name="Turgeon B."/>
            <person name="Goodwin S."/>
            <person name="Spatafora J."/>
            <person name="Crous P."/>
            <person name="Grigoriev I."/>
        </authorList>
    </citation>
    <scope>NUCLEOTIDE SEQUENCE</scope>
    <source>
        <strain evidence="2">CBS 107.79</strain>
    </source>
</reference>
<protein>
    <submittedName>
        <fullName evidence="2">Uncharacterized protein</fullName>
    </submittedName>
</protein>
<feature type="region of interest" description="Disordered" evidence="1">
    <location>
        <begin position="22"/>
        <end position="62"/>
    </location>
</feature>
<keyword evidence="3" id="KW-1185">Reference proteome</keyword>
<gene>
    <name evidence="2" type="ORF">BU23DRAFT_288109</name>
</gene>
<dbReference type="EMBL" id="ML976730">
    <property type="protein sequence ID" value="KAF1967592.1"/>
    <property type="molecule type" value="Genomic_DNA"/>
</dbReference>
<accession>A0A6A5UV04</accession>
<dbReference type="AlphaFoldDB" id="A0A6A5UV04"/>
<evidence type="ECO:0000313" key="3">
    <source>
        <dbReference type="Proteomes" id="UP000800036"/>
    </source>
</evidence>
<proteinExistence type="predicted"/>